<dbReference type="GO" id="GO:0030435">
    <property type="term" value="P:sporulation resulting in formation of a cellular spore"/>
    <property type="evidence" value="ECO:0007669"/>
    <property type="project" value="UniProtKB-KW"/>
</dbReference>
<evidence type="ECO:0000256" key="3">
    <source>
        <dbReference type="ARBA" id="ARBA00022618"/>
    </source>
</evidence>
<dbReference type="Gene3D" id="2.30.31.20">
    <property type="entry name" value="Sporulation-specific cell division protein SsgB"/>
    <property type="match status" value="1"/>
</dbReference>
<dbReference type="AlphaFoldDB" id="L7EY44"/>
<dbReference type="PATRIC" id="fig|698760.3.peg.7793"/>
<proteinExistence type="inferred from homology"/>
<evidence type="ECO:0008006" key="10">
    <source>
        <dbReference type="Google" id="ProtNLM"/>
    </source>
</evidence>
<keyword evidence="4" id="KW-0749">Sporulation</keyword>
<comment type="subcellular location">
    <subcellularLocation>
        <location evidence="1">Cell septum</location>
    </subcellularLocation>
</comment>
<evidence type="ECO:0000256" key="6">
    <source>
        <dbReference type="ARBA" id="ARBA00023306"/>
    </source>
</evidence>
<comment type="similarity">
    <text evidence="2">Belongs to the SsgA family.</text>
</comment>
<keyword evidence="3" id="KW-0132">Cell division</keyword>
<comment type="caution">
    <text evidence="8">The sequence shown here is derived from an EMBL/GenBank/DDBJ whole genome shotgun (WGS) entry which is preliminary data.</text>
</comment>
<evidence type="ECO:0000256" key="4">
    <source>
        <dbReference type="ARBA" id="ARBA00022969"/>
    </source>
</evidence>
<dbReference type="GO" id="GO:0030428">
    <property type="term" value="C:cell septum"/>
    <property type="evidence" value="ECO:0007669"/>
    <property type="project" value="UniProtKB-SubCell"/>
</dbReference>
<feature type="non-terminal residue" evidence="8">
    <location>
        <position position="1"/>
    </location>
</feature>
<evidence type="ECO:0000256" key="7">
    <source>
        <dbReference type="SAM" id="MobiDB-lite"/>
    </source>
</evidence>
<protein>
    <recommendedName>
        <fullName evidence="10">SsgA family sporulation/cell division regulator</fullName>
    </recommendedName>
</protein>
<evidence type="ECO:0000256" key="1">
    <source>
        <dbReference type="ARBA" id="ARBA00004431"/>
    </source>
</evidence>
<keyword evidence="5" id="KW-0717">Septation</keyword>
<reference evidence="8 9" key="1">
    <citation type="journal article" date="2011" name="Plasmid">
        <title>Streptomyces turgidiscabies Car8 contains a modular pathogenicity island that shares virulence genes with other actinobacterial plant pathogens.</title>
        <authorList>
            <person name="Huguet-Tapia J.C."/>
            <person name="Badger J.H."/>
            <person name="Loria R."/>
            <person name="Pettis G.S."/>
        </authorList>
    </citation>
    <scope>NUCLEOTIDE SEQUENCE [LARGE SCALE GENOMIC DNA]</scope>
    <source>
        <strain evidence="8 9">Car8</strain>
    </source>
</reference>
<organism evidence="8 9">
    <name type="scientific">Streptomyces turgidiscabies (strain Car8)</name>
    <dbReference type="NCBI Taxonomy" id="698760"/>
    <lineage>
        <taxon>Bacteria</taxon>
        <taxon>Bacillati</taxon>
        <taxon>Actinomycetota</taxon>
        <taxon>Actinomycetes</taxon>
        <taxon>Kitasatosporales</taxon>
        <taxon>Streptomycetaceae</taxon>
        <taxon>Streptomyces</taxon>
    </lineage>
</organism>
<dbReference type="STRING" id="85558.T45_04325"/>
<evidence type="ECO:0000256" key="5">
    <source>
        <dbReference type="ARBA" id="ARBA00023210"/>
    </source>
</evidence>
<keyword evidence="9" id="KW-1185">Reference proteome</keyword>
<feature type="region of interest" description="Disordered" evidence="7">
    <location>
        <begin position="369"/>
        <end position="405"/>
    </location>
</feature>
<gene>
    <name evidence="8" type="ORF">STRTUCAR8_04367</name>
</gene>
<evidence type="ECO:0000313" key="8">
    <source>
        <dbReference type="EMBL" id="ELP63310.1"/>
    </source>
</evidence>
<dbReference type="InterPro" id="IPR038658">
    <property type="entry name" value="SsgB_sf"/>
</dbReference>
<dbReference type="GO" id="GO:0000917">
    <property type="term" value="P:division septum assembly"/>
    <property type="evidence" value="ECO:0007669"/>
    <property type="project" value="UniProtKB-KW"/>
</dbReference>
<sequence>LDRGLVRRPRVGRPRVGGRCREAPGDMAVPVAAEPGLVRAVGAPGGRRFGPAAVLGLGRGRPARLGGLVPRLLVEEVRPGLLDPRRGGRAVGLRRAAGARHPGCAVPEPDISRNGRVRVIPFAGPVVTGGRGWGAHVRRPVSARGSFGVPHIYQTGAHPTAPPAVPTPFVTASAIRRDGSDTVRKKLLRNTSRNPRNADASARSLLVRAHRGPRTTPQDTFDERGRPAMNHAMNTVVERELELKLILSPERSIPVPARLTYRTNDPFAVHIAFHIGSENPVNWTFARELLVEGVFRPCGHGDVRVWPTKVDGRSVVLMALSSPDGDALLEAPTAQVSAWLERTLRAVPPGSEVEQLGIDDGLAELLSPSPKLSASLEQGGPPSADDLWLRDPWPSDESPEGEGYV</sequence>
<evidence type="ECO:0000256" key="2">
    <source>
        <dbReference type="ARBA" id="ARBA00009323"/>
    </source>
</evidence>
<dbReference type="EMBL" id="AEJB01000526">
    <property type="protein sequence ID" value="ELP63310.1"/>
    <property type="molecule type" value="Genomic_DNA"/>
</dbReference>
<name>L7EY44_STRT8</name>
<keyword evidence="6" id="KW-0131">Cell cycle</keyword>
<dbReference type="InterPro" id="IPR006776">
    <property type="entry name" value="SsgB"/>
</dbReference>
<evidence type="ECO:0000313" key="9">
    <source>
        <dbReference type="Proteomes" id="UP000010931"/>
    </source>
</evidence>
<accession>L7EY44</accession>
<dbReference type="Pfam" id="PF04686">
    <property type="entry name" value="SsgA"/>
    <property type="match status" value="1"/>
</dbReference>
<dbReference type="Proteomes" id="UP000010931">
    <property type="component" value="Unassembled WGS sequence"/>
</dbReference>